<reference evidence="1" key="1">
    <citation type="submission" date="2021-01" db="EMBL/GenBank/DDBJ databases">
        <title>Microvirga sp.</title>
        <authorList>
            <person name="Kim M.K."/>
        </authorList>
    </citation>
    <scope>NUCLEOTIDE SEQUENCE</scope>
    <source>
        <strain evidence="1">5420S-16</strain>
    </source>
</reference>
<name>A0A937CY84_9HYPH</name>
<protein>
    <submittedName>
        <fullName evidence="1">Esterase family protein</fullName>
    </submittedName>
</protein>
<dbReference type="GO" id="GO:0016747">
    <property type="term" value="F:acyltransferase activity, transferring groups other than amino-acyl groups"/>
    <property type="evidence" value="ECO:0007669"/>
    <property type="project" value="TreeGrafter"/>
</dbReference>
<sequence>MAATMAAWTADAGTVVSQKFQSPTLKREWVYNVYLPDGYDTGKLRYPVMYLLHGNGGDENEWVAKGEAQRTIDRLIADGLMPPAVVILPSATTTWYVDRKEPMETAFLKDLMPEAESKFRIMTDRMGRVIGGVSMGGYGSLRFALKNPEMFASVALVSPAIYVPEPPETSSARRVGVFGEQYDPEVWKSLNYPTLIDAFLAKKISMPVHFSSGDHDEFQIEYHATNLYKVWRDNKIPAELRVIDGAHNWDTFKQLLPDAMRYVFQTVRRPELVNGASQ</sequence>
<dbReference type="Gene3D" id="3.40.50.1820">
    <property type="entry name" value="alpha/beta hydrolase"/>
    <property type="match status" value="1"/>
</dbReference>
<dbReference type="Pfam" id="PF00756">
    <property type="entry name" value="Esterase"/>
    <property type="match status" value="1"/>
</dbReference>
<gene>
    <name evidence="1" type="ORF">JKG68_03720</name>
</gene>
<keyword evidence="2" id="KW-1185">Reference proteome</keyword>
<dbReference type="InterPro" id="IPR029058">
    <property type="entry name" value="AB_hydrolase_fold"/>
</dbReference>
<dbReference type="Proteomes" id="UP000605848">
    <property type="component" value="Unassembled WGS sequence"/>
</dbReference>
<evidence type="ECO:0000313" key="2">
    <source>
        <dbReference type="Proteomes" id="UP000605848"/>
    </source>
</evidence>
<accession>A0A937CY84</accession>
<dbReference type="RefSeq" id="WP_202055953.1">
    <property type="nucleotide sequence ID" value="NZ_JAEQMY010000003.1"/>
</dbReference>
<dbReference type="PANTHER" id="PTHR48098">
    <property type="entry name" value="ENTEROCHELIN ESTERASE-RELATED"/>
    <property type="match status" value="1"/>
</dbReference>
<dbReference type="EMBL" id="JAEQMY010000003">
    <property type="protein sequence ID" value="MBL0403066.1"/>
    <property type="molecule type" value="Genomic_DNA"/>
</dbReference>
<dbReference type="SUPFAM" id="SSF53474">
    <property type="entry name" value="alpha/beta-Hydrolases"/>
    <property type="match status" value="1"/>
</dbReference>
<dbReference type="InterPro" id="IPR000801">
    <property type="entry name" value="Esterase-like"/>
</dbReference>
<dbReference type="PANTHER" id="PTHR48098:SF1">
    <property type="entry name" value="DIACYLGLYCEROL ACYLTRANSFERASE_MYCOLYLTRANSFERASE AG85A"/>
    <property type="match status" value="1"/>
</dbReference>
<comment type="caution">
    <text evidence="1">The sequence shown here is derived from an EMBL/GenBank/DDBJ whole genome shotgun (WGS) entry which is preliminary data.</text>
</comment>
<proteinExistence type="predicted"/>
<organism evidence="1 2">
    <name type="scientific">Microvirga aerilata</name>
    <dbReference type="NCBI Taxonomy" id="670292"/>
    <lineage>
        <taxon>Bacteria</taxon>
        <taxon>Pseudomonadati</taxon>
        <taxon>Pseudomonadota</taxon>
        <taxon>Alphaproteobacteria</taxon>
        <taxon>Hyphomicrobiales</taxon>
        <taxon>Methylobacteriaceae</taxon>
        <taxon>Microvirga</taxon>
    </lineage>
</organism>
<dbReference type="AlphaFoldDB" id="A0A937CY84"/>
<dbReference type="InterPro" id="IPR050583">
    <property type="entry name" value="Mycobacterial_A85_antigen"/>
</dbReference>
<evidence type="ECO:0000313" key="1">
    <source>
        <dbReference type="EMBL" id="MBL0403066.1"/>
    </source>
</evidence>